<dbReference type="STRING" id="883114.HMPREF9709_00179"/>
<dbReference type="EMBL" id="AGEI01000003">
    <property type="protein sequence ID" value="EHR36083.1"/>
    <property type="molecule type" value="Genomic_DNA"/>
</dbReference>
<gene>
    <name evidence="1" type="ORF">HMPREF9709_00179</name>
</gene>
<dbReference type="InterPro" id="IPR009366">
    <property type="entry name" value="Protein_Veg"/>
</dbReference>
<dbReference type="OrthoDB" id="5469at2"/>
<accession>H3NLA2</accession>
<dbReference type="PANTHER" id="PTHR40026">
    <property type="entry name" value="PROTEIN VEG"/>
    <property type="match status" value="1"/>
</dbReference>
<dbReference type="eggNOG" id="COG4466">
    <property type="taxonomic scope" value="Bacteria"/>
</dbReference>
<dbReference type="RefSeq" id="WP_005397051.1">
    <property type="nucleotide sequence ID" value="NZ_JH601088.1"/>
</dbReference>
<dbReference type="GO" id="GO:0006355">
    <property type="term" value="P:regulation of DNA-templated transcription"/>
    <property type="evidence" value="ECO:0007669"/>
    <property type="project" value="InterPro"/>
</dbReference>
<comment type="caution">
    <text evidence="1">The sequence shown here is derived from an EMBL/GenBank/DDBJ whole genome shotgun (WGS) entry which is preliminary data.</text>
</comment>
<protein>
    <recommendedName>
        <fullName evidence="3">Veg protein</fullName>
    </recommendedName>
</protein>
<dbReference type="HOGENOM" id="CLU_153735_1_1_9"/>
<name>H3NLA2_9FIRM</name>
<dbReference type="Pfam" id="PF06257">
    <property type="entry name" value="VEG"/>
    <property type="match status" value="1"/>
</dbReference>
<evidence type="ECO:0000313" key="1">
    <source>
        <dbReference type="EMBL" id="EHR36083.1"/>
    </source>
</evidence>
<evidence type="ECO:0000313" key="2">
    <source>
        <dbReference type="Proteomes" id="UP000004191"/>
    </source>
</evidence>
<sequence length="80" mass="9141">MKRSEALTAIRNEVEEIIGKKVQLKADKGRKRIVTREGYIESTFPNLFTVRVTNDFDENLTVSYTYSDVLTSTVQIKVVS</sequence>
<dbReference type="Gene3D" id="2.30.30.100">
    <property type="match status" value="1"/>
</dbReference>
<organism evidence="1 2">
    <name type="scientific">Helcococcus kunzii ATCC 51366</name>
    <dbReference type="NCBI Taxonomy" id="883114"/>
    <lineage>
        <taxon>Bacteria</taxon>
        <taxon>Bacillati</taxon>
        <taxon>Bacillota</taxon>
        <taxon>Tissierellia</taxon>
        <taxon>Tissierellales</taxon>
        <taxon>Peptoniphilaceae</taxon>
        <taxon>Helcococcus</taxon>
    </lineage>
</organism>
<proteinExistence type="predicted"/>
<dbReference type="GeneID" id="96998202"/>
<dbReference type="PATRIC" id="fig|883114.3.peg.180"/>
<evidence type="ECO:0008006" key="3">
    <source>
        <dbReference type="Google" id="ProtNLM"/>
    </source>
</evidence>
<dbReference type="PANTHER" id="PTHR40026:SF1">
    <property type="entry name" value="PROTEIN VEG"/>
    <property type="match status" value="1"/>
</dbReference>
<dbReference type="AlphaFoldDB" id="H3NLA2"/>
<reference evidence="1 2" key="1">
    <citation type="submission" date="2012-01" db="EMBL/GenBank/DDBJ databases">
        <title>The Genome Sequence of Helcococcus kunzii ATCC 51366.</title>
        <authorList>
            <consortium name="The Broad Institute Genome Sequencing Platform"/>
            <person name="Earl A."/>
            <person name="Ward D."/>
            <person name="Feldgarden M."/>
            <person name="Gevers D."/>
            <person name="Huys G."/>
            <person name="Young S.K."/>
            <person name="Zeng Q."/>
            <person name="Gargeya S."/>
            <person name="Fitzgerald M."/>
            <person name="Haas B."/>
            <person name="Abouelleil A."/>
            <person name="Alvarado L."/>
            <person name="Arachchi H.M."/>
            <person name="Berlin A."/>
            <person name="Chapman S.B."/>
            <person name="Gearin G."/>
            <person name="Goldberg J."/>
            <person name="Griggs A."/>
            <person name="Gujja S."/>
            <person name="Hansen M."/>
            <person name="Heiman D."/>
            <person name="Howarth C."/>
            <person name="Larimer J."/>
            <person name="Lui A."/>
            <person name="MacDonald P.J.P."/>
            <person name="McCowen C."/>
            <person name="Montmayeur A."/>
            <person name="Murphy C."/>
            <person name="Neiman D."/>
            <person name="Pearson M."/>
            <person name="Priest M."/>
            <person name="Roberts A."/>
            <person name="Saif S."/>
            <person name="Shea T."/>
            <person name="Sisk P."/>
            <person name="Stolte C."/>
            <person name="Sykes S."/>
            <person name="Wortman J."/>
            <person name="Nusbaum C."/>
            <person name="Birren B."/>
        </authorList>
    </citation>
    <scope>NUCLEOTIDE SEQUENCE [LARGE SCALE GENOMIC DNA]</scope>
    <source>
        <strain evidence="1 2">ATCC 51366</strain>
    </source>
</reference>
<dbReference type="Proteomes" id="UP000004191">
    <property type="component" value="Unassembled WGS sequence"/>
</dbReference>
<keyword evidence="2" id="KW-1185">Reference proteome</keyword>